<dbReference type="AlphaFoldDB" id="A0A1I3SA31"/>
<dbReference type="RefSeq" id="WP_093230710.1">
    <property type="nucleotide sequence ID" value="NZ_FORR01000012.1"/>
</dbReference>
<gene>
    <name evidence="1" type="ORF">SAMN05421852_11289</name>
</gene>
<dbReference type="OrthoDB" id="2680373at2"/>
<keyword evidence="2" id="KW-1185">Reference proteome</keyword>
<name>A0A1I3SA31_9BACL</name>
<evidence type="ECO:0000313" key="1">
    <source>
        <dbReference type="EMBL" id="SFJ55578.1"/>
    </source>
</evidence>
<accession>A0A1I3SA31</accession>
<proteinExistence type="predicted"/>
<dbReference type="EMBL" id="FORR01000012">
    <property type="protein sequence ID" value="SFJ55578.1"/>
    <property type="molecule type" value="Genomic_DNA"/>
</dbReference>
<protein>
    <submittedName>
        <fullName evidence="1">Uncharacterized protein</fullName>
    </submittedName>
</protein>
<organism evidence="1 2">
    <name type="scientific">Thermoflavimicrobium dichotomicum</name>
    <dbReference type="NCBI Taxonomy" id="46223"/>
    <lineage>
        <taxon>Bacteria</taxon>
        <taxon>Bacillati</taxon>
        <taxon>Bacillota</taxon>
        <taxon>Bacilli</taxon>
        <taxon>Bacillales</taxon>
        <taxon>Thermoactinomycetaceae</taxon>
        <taxon>Thermoflavimicrobium</taxon>
    </lineage>
</organism>
<sequence length="92" mass="10753">MNQHISGQLISGEFHSDTNELVIKQIRNIPVESVWNQKQTEEMYQTLNTIKNSHEDSLIVSVGMLPILLNRQEIEQLHQELQDIITFVRKNQ</sequence>
<reference evidence="1 2" key="1">
    <citation type="submission" date="2016-10" db="EMBL/GenBank/DDBJ databases">
        <authorList>
            <person name="de Groot N.N."/>
        </authorList>
    </citation>
    <scope>NUCLEOTIDE SEQUENCE [LARGE SCALE GENOMIC DNA]</scope>
    <source>
        <strain evidence="1 2">DSM 44778</strain>
    </source>
</reference>
<evidence type="ECO:0000313" key="2">
    <source>
        <dbReference type="Proteomes" id="UP000199545"/>
    </source>
</evidence>
<dbReference type="Proteomes" id="UP000199545">
    <property type="component" value="Unassembled WGS sequence"/>
</dbReference>